<evidence type="ECO:0000256" key="1">
    <source>
        <dbReference type="SAM" id="MobiDB-lite"/>
    </source>
</evidence>
<sequence>MCRGFLPDLPWAAGLAKSAPRRALLACRVPPVEPSPMCKVSPSRQSEDEANAPKRLADSPVTPASSLILDIPERPARSIRKSEGIAFTAVSPLY</sequence>
<feature type="compositionally biased region" description="Basic and acidic residues" evidence="1">
    <location>
        <begin position="45"/>
        <end position="57"/>
    </location>
</feature>
<feature type="region of interest" description="Disordered" evidence="1">
    <location>
        <begin position="31"/>
        <end position="61"/>
    </location>
</feature>
<protein>
    <submittedName>
        <fullName evidence="2">Uncharacterized protein</fullName>
    </submittedName>
</protein>
<name>A0A1U7CXG6_9BACT</name>
<keyword evidence="3" id="KW-1185">Reference proteome</keyword>
<gene>
    <name evidence="2" type="ORF">BSF38_05211</name>
</gene>
<dbReference type="AlphaFoldDB" id="A0A1U7CXG6"/>
<reference evidence="3" key="1">
    <citation type="submission" date="2016-12" db="EMBL/GenBank/DDBJ databases">
        <title>Comparative genomics of four Isosphaeraceae planctomycetes: a common pool of plasmids and glycoside hydrolase genes.</title>
        <authorList>
            <person name="Ivanova A."/>
        </authorList>
    </citation>
    <scope>NUCLEOTIDE SEQUENCE [LARGE SCALE GENOMIC DNA]</scope>
    <source>
        <strain evidence="3">PX4</strain>
    </source>
</reference>
<dbReference type="EMBL" id="CP019082">
    <property type="protein sequence ID" value="APW63637.1"/>
    <property type="molecule type" value="Genomic_DNA"/>
</dbReference>
<accession>A0A1U7CXG6</accession>
<evidence type="ECO:0000313" key="2">
    <source>
        <dbReference type="EMBL" id="APW63637.1"/>
    </source>
</evidence>
<dbReference type="KEGG" id="pbor:BSF38_05211"/>
<dbReference type="Proteomes" id="UP000186309">
    <property type="component" value="Chromosome"/>
</dbReference>
<proteinExistence type="predicted"/>
<organism evidence="2 3">
    <name type="scientific">Paludisphaera borealis</name>
    <dbReference type="NCBI Taxonomy" id="1387353"/>
    <lineage>
        <taxon>Bacteria</taxon>
        <taxon>Pseudomonadati</taxon>
        <taxon>Planctomycetota</taxon>
        <taxon>Planctomycetia</taxon>
        <taxon>Isosphaerales</taxon>
        <taxon>Isosphaeraceae</taxon>
        <taxon>Paludisphaera</taxon>
    </lineage>
</organism>
<evidence type="ECO:0000313" key="3">
    <source>
        <dbReference type="Proteomes" id="UP000186309"/>
    </source>
</evidence>